<dbReference type="SUPFAM" id="SSF51735">
    <property type="entry name" value="NAD(P)-binding Rossmann-fold domains"/>
    <property type="match status" value="1"/>
</dbReference>
<reference evidence="3" key="1">
    <citation type="submission" date="2018-05" db="EMBL/GenBank/DDBJ databases">
        <authorList>
            <person name="Lanie J.A."/>
            <person name="Ng W.-L."/>
            <person name="Kazmierczak K.M."/>
            <person name="Andrzejewski T.M."/>
            <person name="Davidsen T.M."/>
            <person name="Wayne K.J."/>
            <person name="Tettelin H."/>
            <person name="Glass J.I."/>
            <person name="Rusch D."/>
            <person name="Podicherti R."/>
            <person name="Tsui H.-C.T."/>
            <person name="Winkler M.E."/>
        </authorList>
    </citation>
    <scope>NUCLEOTIDE SEQUENCE</scope>
</reference>
<dbReference type="PRINTS" id="PR00080">
    <property type="entry name" value="SDRFAMILY"/>
</dbReference>
<evidence type="ECO:0000256" key="1">
    <source>
        <dbReference type="ARBA" id="ARBA00006484"/>
    </source>
</evidence>
<evidence type="ECO:0008006" key="4">
    <source>
        <dbReference type="Google" id="ProtNLM"/>
    </source>
</evidence>
<gene>
    <name evidence="3" type="ORF">METZ01_LOCUS14719</name>
</gene>
<dbReference type="AlphaFoldDB" id="A0A381P4J1"/>
<dbReference type="InterPro" id="IPR020904">
    <property type="entry name" value="Sc_DH/Rdtase_CS"/>
</dbReference>
<dbReference type="Pfam" id="PF00106">
    <property type="entry name" value="adh_short"/>
    <property type="match status" value="1"/>
</dbReference>
<dbReference type="PROSITE" id="PS00061">
    <property type="entry name" value="ADH_SHORT"/>
    <property type="match status" value="1"/>
</dbReference>
<evidence type="ECO:0000256" key="2">
    <source>
        <dbReference type="ARBA" id="ARBA00023002"/>
    </source>
</evidence>
<organism evidence="3">
    <name type="scientific">marine metagenome</name>
    <dbReference type="NCBI Taxonomy" id="408172"/>
    <lineage>
        <taxon>unclassified sequences</taxon>
        <taxon>metagenomes</taxon>
        <taxon>ecological metagenomes</taxon>
    </lineage>
</organism>
<name>A0A381P4J1_9ZZZZ</name>
<protein>
    <recommendedName>
        <fullName evidence="4">Short-chain dehydrogenase</fullName>
    </recommendedName>
</protein>
<dbReference type="PANTHER" id="PTHR43639:SF1">
    <property type="entry name" value="SHORT-CHAIN DEHYDROGENASE_REDUCTASE FAMILY PROTEIN"/>
    <property type="match status" value="1"/>
</dbReference>
<accession>A0A381P4J1</accession>
<dbReference type="InterPro" id="IPR002347">
    <property type="entry name" value="SDR_fam"/>
</dbReference>
<dbReference type="EMBL" id="UINC01000832">
    <property type="protein sequence ID" value="SUZ61865.1"/>
    <property type="molecule type" value="Genomic_DNA"/>
</dbReference>
<dbReference type="InterPro" id="IPR036291">
    <property type="entry name" value="NAD(P)-bd_dom_sf"/>
</dbReference>
<dbReference type="GO" id="GO:0016491">
    <property type="term" value="F:oxidoreductase activity"/>
    <property type="evidence" value="ECO:0007669"/>
    <property type="project" value="UniProtKB-KW"/>
</dbReference>
<keyword evidence="2" id="KW-0560">Oxidoreductase</keyword>
<sequence length="243" mass="26165">MDLQDKVALVTGAGARLGQAVAQQLGQLGMRVIIHYHHSEKAAKQTVKGLPGGESQHLLMQADLKEFSAIKELVCKAEEQSGPISVLINNAADFFPTPLFSTTEEEWDHLFALNLKAPFFLAQTVGEGMKSRGEGNIINMVDVSADRPWVSFLPYCTTKAGLVSLTKGLARALSPEVQVNGIAPGTVLPPPNHSEMDLSSSVERSLLKRIGLAEDIVQAVEYLLKSDFVTGTILPVDGGRAVY</sequence>
<dbReference type="PANTHER" id="PTHR43639">
    <property type="entry name" value="OXIDOREDUCTASE, SHORT-CHAIN DEHYDROGENASE/REDUCTASE FAMILY (AFU_ORTHOLOGUE AFUA_5G02870)"/>
    <property type="match status" value="1"/>
</dbReference>
<dbReference type="Gene3D" id="3.40.50.720">
    <property type="entry name" value="NAD(P)-binding Rossmann-like Domain"/>
    <property type="match status" value="1"/>
</dbReference>
<evidence type="ECO:0000313" key="3">
    <source>
        <dbReference type="EMBL" id="SUZ61865.1"/>
    </source>
</evidence>
<comment type="similarity">
    <text evidence="1">Belongs to the short-chain dehydrogenases/reductases (SDR) family.</text>
</comment>
<proteinExistence type="inferred from homology"/>
<dbReference type="PRINTS" id="PR00081">
    <property type="entry name" value="GDHRDH"/>
</dbReference>